<dbReference type="GO" id="GO:0008270">
    <property type="term" value="F:zinc ion binding"/>
    <property type="evidence" value="ECO:0007669"/>
    <property type="project" value="InterPro"/>
</dbReference>
<dbReference type="Pfam" id="PF02900">
    <property type="entry name" value="LigB"/>
    <property type="match status" value="1"/>
</dbReference>
<evidence type="ECO:0000256" key="1">
    <source>
        <dbReference type="ARBA" id="ARBA00001947"/>
    </source>
</evidence>
<comment type="cofactor">
    <cofactor evidence="1">
        <name>Zn(2+)</name>
        <dbReference type="ChEBI" id="CHEBI:29105"/>
    </cofactor>
</comment>
<reference evidence="7 8" key="1">
    <citation type="submission" date="2019-03" db="EMBL/GenBank/DDBJ databases">
        <title>Genomic Encyclopedia of Type Strains, Phase IV (KMG-IV): sequencing the most valuable type-strain genomes for metagenomic binning, comparative biology and taxonomic classification.</title>
        <authorList>
            <person name="Goeker M."/>
        </authorList>
    </citation>
    <scope>NUCLEOTIDE SEQUENCE [LARGE SCALE GENOMIC DNA]</scope>
    <source>
        <strain evidence="7 8">DSM 19605</strain>
    </source>
</reference>
<dbReference type="GO" id="GO:0016702">
    <property type="term" value="F:oxidoreductase activity, acting on single donors with incorporation of molecular oxygen, incorporation of two atoms of oxygen"/>
    <property type="evidence" value="ECO:0007669"/>
    <property type="project" value="UniProtKB-ARBA"/>
</dbReference>
<name>A0A4R6UC29_9BURK</name>
<evidence type="ECO:0000313" key="8">
    <source>
        <dbReference type="Proteomes" id="UP000295510"/>
    </source>
</evidence>
<evidence type="ECO:0000256" key="4">
    <source>
        <dbReference type="ARBA" id="ARBA00022833"/>
    </source>
</evidence>
<keyword evidence="8" id="KW-1185">Reference proteome</keyword>
<dbReference type="PIRSF" id="PIRSF006157">
    <property type="entry name" value="Doxgns_DODA"/>
    <property type="match status" value="1"/>
</dbReference>
<evidence type="ECO:0000313" key="7">
    <source>
        <dbReference type="EMBL" id="TDQ43522.1"/>
    </source>
</evidence>
<dbReference type="PANTHER" id="PTHR30096">
    <property type="entry name" value="4,5-DOPA DIOXYGENASE EXTRADIOL-LIKE PROTEIN"/>
    <property type="match status" value="1"/>
</dbReference>
<dbReference type="CDD" id="cd07363">
    <property type="entry name" value="45_DOPA_Dioxygenase"/>
    <property type="match status" value="1"/>
</dbReference>
<dbReference type="PANTHER" id="PTHR30096:SF0">
    <property type="entry name" value="4,5-DOPA DIOXYGENASE EXTRADIOL-LIKE PROTEIN"/>
    <property type="match status" value="1"/>
</dbReference>
<feature type="domain" description="Extradiol ring-cleavage dioxygenase class III enzyme subunit B" evidence="6">
    <location>
        <begin position="13"/>
        <end position="227"/>
    </location>
</feature>
<evidence type="ECO:0000256" key="5">
    <source>
        <dbReference type="ARBA" id="ARBA00023002"/>
    </source>
</evidence>
<accession>A0A4R6UC29</accession>
<protein>
    <submittedName>
        <fullName evidence="7">4,5-DOPA dioxygenase extradiol</fullName>
    </submittedName>
</protein>
<organism evidence="7 8">
    <name type="scientific">Tepidicella xavieri</name>
    <dbReference type="NCBI Taxonomy" id="360241"/>
    <lineage>
        <taxon>Bacteria</taxon>
        <taxon>Pseudomonadati</taxon>
        <taxon>Pseudomonadota</taxon>
        <taxon>Betaproteobacteria</taxon>
        <taxon>Burkholderiales</taxon>
        <taxon>Tepidicella</taxon>
    </lineage>
</organism>
<dbReference type="InterPro" id="IPR014436">
    <property type="entry name" value="Extradiol_dOase_DODA"/>
</dbReference>
<dbReference type="GO" id="GO:0008198">
    <property type="term" value="F:ferrous iron binding"/>
    <property type="evidence" value="ECO:0007669"/>
    <property type="project" value="InterPro"/>
</dbReference>
<sequence length="254" mass="27666">MLAIEPGSTGPALTAWGQRLQAQGARAVVIMSPHWMSDVPTVMTHPAPQTWHDFGGFPDALYRLQYPAPGSPVLAEAVRHRLSTAGWTAKTDERRPFDHGAWVPLSFLFPQADVPVVQLSLPASASPAEVYDLGQALGDLRQQGVVLIGSGSMTHNLGEFFGGRPAHGASPAPYVVAFSQWVENALREGDRARLFDYRRYAPDAVRAHPTDEHFLPMFFALGAAGWGQADGPLPEYISREVTYRFLSMDAFALG</sequence>
<dbReference type="Proteomes" id="UP000295510">
    <property type="component" value="Unassembled WGS sequence"/>
</dbReference>
<evidence type="ECO:0000256" key="2">
    <source>
        <dbReference type="ARBA" id="ARBA00007581"/>
    </source>
</evidence>
<keyword evidence="4" id="KW-0862">Zinc</keyword>
<gene>
    <name evidence="7" type="ORF">DFR43_10694</name>
</gene>
<dbReference type="SUPFAM" id="SSF53213">
    <property type="entry name" value="LigB-like"/>
    <property type="match status" value="1"/>
</dbReference>
<keyword evidence="3" id="KW-0479">Metal-binding</keyword>
<proteinExistence type="inferred from homology"/>
<comment type="caution">
    <text evidence="7">The sequence shown here is derived from an EMBL/GenBank/DDBJ whole genome shotgun (WGS) entry which is preliminary data.</text>
</comment>
<dbReference type="Gene3D" id="3.40.830.10">
    <property type="entry name" value="LigB-like"/>
    <property type="match status" value="1"/>
</dbReference>
<dbReference type="InterPro" id="IPR004183">
    <property type="entry name" value="Xdiol_dOase_suB"/>
</dbReference>
<evidence type="ECO:0000256" key="3">
    <source>
        <dbReference type="ARBA" id="ARBA00022723"/>
    </source>
</evidence>
<keyword evidence="5" id="KW-0560">Oxidoreductase</keyword>
<comment type="similarity">
    <text evidence="2">Belongs to the DODA-type extradiol aromatic ring-opening dioxygenase family.</text>
</comment>
<dbReference type="AlphaFoldDB" id="A0A4R6UC29"/>
<dbReference type="EMBL" id="SNYL01000006">
    <property type="protein sequence ID" value="TDQ43522.1"/>
    <property type="molecule type" value="Genomic_DNA"/>
</dbReference>
<keyword evidence="7" id="KW-0223">Dioxygenase</keyword>
<evidence type="ECO:0000259" key="6">
    <source>
        <dbReference type="Pfam" id="PF02900"/>
    </source>
</evidence>